<comment type="similarity">
    <text evidence="1">Belongs to the peptidase M43B family.</text>
</comment>
<protein>
    <submittedName>
        <fullName evidence="13">M43 family zinc metalloprotease</fullName>
    </submittedName>
    <submittedName>
        <fullName evidence="12">Por secretion system C-terminal sorting domain-containing protein</fullName>
    </submittedName>
</protein>
<dbReference type="Pfam" id="PF05572">
    <property type="entry name" value="Peptidase_M43"/>
    <property type="match status" value="1"/>
</dbReference>
<dbReference type="Pfam" id="PF18962">
    <property type="entry name" value="Por_Secre_tail"/>
    <property type="match status" value="1"/>
</dbReference>
<evidence type="ECO:0000313" key="12">
    <source>
        <dbReference type="EMBL" id="SFW26412.1"/>
    </source>
</evidence>
<dbReference type="Gene3D" id="3.40.390.10">
    <property type="entry name" value="Collagenase (Catalytic Domain)"/>
    <property type="match status" value="1"/>
</dbReference>
<sequence>MRNFTLFILTVFLSLPALGQRQCGSEIAAQEQIKENPSLQVLRDKIEARNRSTITTLKTTRAAAKTTATYNTVTIPVVVHIVLQNPNVVTDAQVQSQIDVLNKDYAALNTDTSILPAVWKELIGNAKIQFCLAQRTPAGEVTNGIERITTTKSSFSISSAAKAVKFTSTGGAAQWDGNSYLNIWVTHLESGYLGVATFPGLYASNQQGVVIDYAGFGTTGTATSPYNKGRTATHEIGHYFNLRHIWGDEDACAADDGIDDTPKQAKATYGCPAWPQVDMCASSNPGYMFENYMDYSDDACLVLFTTEQVDVIRTTLASDRLTLLSSEGCTPLNLKTLDAEVQNVISPYKQQCDASITPSVLLKNMGLTTLTKVNINYRTDDGSVYTTAWAGSLAALKTDTVTLSTSSLDVGEHILQSWTSLPNGAADNDATNDTAWTTLSYYNNISFPLKEGFESSTFPPAGWEINNPDGSYTWERTAVSRGDSSYYALVLRNFAYQVNGEADDIRTPTIDAGGADSIFLFFDVAAASYTNITDTSNHFWDGLLVLTTSDCSLTYDTLYNKLDPALVSVKAPVRSEFVPTASQWRRDSVNLTSIIKKGQFRVVFRNIANSENNIYLDNINIVTKSTLPYLKEKGITVGPVPTSGALYVTFLEKPDNLDYIGLYNTSGQMIANQRGSNIDGSNRFTFDLVNEPNGVYFVKLIYRNTKAKTYKIIKVN</sequence>
<evidence type="ECO:0000256" key="3">
    <source>
        <dbReference type="ARBA" id="ARBA00022723"/>
    </source>
</evidence>
<feature type="domain" description="Peptidase M43 pregnancy-associated plasma-A" evidence="10">
    <location>
        <begin position="173"/>
        <end position="316"/>
    </location>
</feature>
<keyword evidence="7 13" id="KW-0482">Metalloprotease</keyword>
<keyword evidence="6" id="KW-0862">Zinc</keyword>
<reference evidence="13 15" key="2">
    <citation type="submission" date="2023-11" db="EMBL/GenBank/DDBJ databases">
        <title>MicrobeMod: A computational toolkit for identifying prokaryotic methylation and restriction-modification with nanopore sequencing.</title>
        <authorList>
            <person name="Crits-Christoph A."/>
            <person name="Kang S.C."/>
            <person name="Lee H."/>
            <person name="Ostrov N."/>
        </authorList>
    </citation>
    <scope>NUCLEOTIDE SEQUENCE [LARGE SCALE GENOMIC DNA]</scope>
    <source>
        <strain evidence="13 15">ATCC 23090</strain>
    </source>
</reference>
<evidence type="ECO:0000313" key="15">
    <source>
        <dbReference type="Proteomes" id="UP001326715"/>
    </source>
</evidence>
<dbReference type="AlphaFoldDB" id="A0A1K1MT99"/>
<gene>
    <name evidence="12" type="ORF">SAMN05661012_00868</name>
    <name evidence="13" type="ORF">SR876_07845</name>
</gene>
<evidence type="ECO:0000256" key="7">
    <source>
        <dbReference type="ARBA" id="ARBA00023049"/>
    </source>
</evidence>
<evidence type="ECO:0000256" key="5">
    <source>
        <dbReference type="ARBA" id="ARBA00022801"/>
    </source>
</evidence>
<keyword evidence="4 9" id="KW-0732">Signal</keyword>
<evidence type="ECO:0000256" key="2">
    <source>
        <dbReference type="ARBA" id="ARBA00022670"/>
    </source>
</evidence>
<dbReference type="GO" id="GO:0046872">
    <property type="term" value="F:metal ion binding"/>
    <property type="evidence" value="ECO:0007669"/>
    <property type="project" value="UniProtKB-KW"/>
</dbReference>
<keyword evidence="15" id="KW-1185">Reference proteome</keyword>
<dbReference type="InterPro" id="IPR026444">
    <property type="entry name" value="Secre_tail"/>
</dbReference>
<dbReference type="SUPFAM" id="SSF55486">
    <property type="entry name" value="Metalloproteases ('zincins'), catalytic domain"/>
    <property type="match status" value="1"/>
</dbReference>
<dbReference type="InterPro" id="IPR024079">
    <property type="entry name" value="MetalloPept_cat_dom_sf"/>
</dbReference>
<evidence type="ECO:0000256" key="4">
    <source>
        <dbReference type="ARBA" id="ARBA00022729"/>
    </source>
</evidence>
<dbReference type="RefSeq" id="WP_083571353.1">
    <property type="nucleotide sequence ID" value="NZ_CP139972.1"/>
</dbReference>
<name>A0A1K1MT99_9BACT</name>
<evidence type="ECO:0000313" key="13">
    <source>
        <dbReference type="EMBL" id="WQG91408.1"/>
    </source>
</evidence>
<evidence type="ECO:0000313" key="14">
    <source>
        <dbReference type="Proteomes" id="UP000183788"/>
    </source>
</evidence>
<dbReference type="GO" id="GO:0008237">
    <property type="term" value="F:metallopeptidase activity"/>
    <property type="evidence" value="ECO:0007669"/>
    <property type="project" value="UniProtKB-KW"/>
</dbReference>
<evidence type="ECO:0000256" key="9">
    <source>
        <dbReference type="SAM" id="SignalP"/>
    </source>
</evidence>
<keyword evidence="8" id="KW-1015">Disulfide bond</keyword>
<dbReference type="EMBL" id="FPIZ01000002">
    <property type="protein sequence ID" value="SFW26412.1"/>
    <property type="molecule type" value="Genomic_DNA"/>
</dbReference>
<dbReference type="OrthoDB" id="6278496at2"/>
<dbReference type="PANTHER" id="PTHR47466:SF1">
    <property type="entry name" value="METALLOPROTEASE MEP1 (AFU_ORTHOLOGUE AFUA_1G07730)-RELATED"/>
    <property type="match status" value="1"/>
</dbReference>
<dbReference type="GO" id="GO:0006508">
    <property type="term" value="P:proteolysis"/>
    <property type="evidence" value="ECO:0007669"/>
    <property type="project" value="UniProtKB-KW"/>
</dbReference>
<feature type="signal peptide" evidence="9">
    <location>
        <begin position="1"/>
        <end position="19"/>
    </location>
</feature>
<dbReference type="PANTHER" id="PTHR47466">
    <property type="match status" value="1"/>
</dbReference>
<dbReference type="NCBIfam" id="TIGR04183">
    <property type="entry name" value="Por_Secre_tail"/>
    <property type="match status" value="1"/>
</dbReference>
<organism evidence="12 14">
    <name type="scientific">Chitinophaga sancti</name>
    <dbReference type="NCBI Taxonomy" id="1004"/>
    <lineage>
        <taxon>Bacteria</taxon>
        <taxon>Pseudomonadati</taxon>
        <taxon>Bacteroidota</taxon>
        <taxon>Chitinophagia</taxon>
        <taxon>Chitinophagales</taxon>
        <taxon>Chitinophagaceae</taxon>
        <taxon>Chitinophaga</taxon>
    </lineage>
</organism>
<dbReference type="Proteomes" id="UP000183788">
    <property type="component" value="Unassembled WGS sequence"/>
</dbReference>
<keyword evidence="5" id="KW-0378">Hydrolase</keyword>
<reference evidence="12 14" key="1">
    <citation type="submission" date="2016-11" db="EMBL/GenBank/DDBJ databases">
        <authorList>
            <person name="Jaros S."/>
            <person name="Januszkiewicz K."/>
            <person name="Wedrychowicz H."/>
        </authorList>
    </citation>
    <scope>NUCLEOTIDE SEQUENCE [LARGE SCALE GENOMIC DNA]</scope>
    <source>
        <strain evidence="12 14">DSM 784</strain>
    </source>
</reference>
<keyword evidence="3" id="KW-0479">Metal-binding</keyword>
<dbReference type="CDD" id="cd04275">
    <property type="entry name" value="ZnMc_pappalysin_like"/>
    <property type="match status" value="1"/>
</dbReference>
<feature type="domain" description="Secretion system C-terminal sorting" evidence="11">
    <location>
        <begin position="639"/>
        <end position="712"/>
    </location>
</feature>
<feature type="chain" id="PRO_5012091717" evidence="9">
    <location>
        <begin position="20"/>
        <end position="716"/>
    </location>
</feature>
<dbReference type="Proteomes" id="UP001326715">
    <property type="component" value="Chromosome"/>
</dbReference>
<proteinExistence type="inferred from homology"/>
<dbReference type="EMBL" id="CP140154">
    <property type="protein sequence ID" value="WQG91408.1"/>
    <property type="molecule type" value="Genomic_DNA"/>
</dbReference>
<evidence type="ECO:0000259" key="10">
    <source>
        <dbReference type="Pfam" id="PF05572"/>
    </source>
</evidence>
<evidence type="ECO:0000259" key="11">
    <source>
        <dbReference type="Pfam" id="PF18962"/>
    </source>
</evidence>
<dbReference type="InterPro" id="IPR008754">
    <property type="entry name" value="Peptidase_M43"/>
</dbReference>
<keyword evidence="2" id="KW-0645">Protease</keyword>
<accession>A0A1K1MT99</accession>
<evidence type="ECO:0000256" key="1">
    <source>
        <dbReference type="ARBA" id="ARBA00008721"/>
    </source>
</evidence>
<evidence type="ECO:0000256" key="8">
    <source>
        <dbReference type="ARBA" id="ARBA00023157"/>
    </source>
</evidence>
<dbReference type="STRING" id="1004.SAMN05661012_00868"/>
<evidence type="ECO:0000256" key="6">
    <source>
        <dbReference type="ARBA" id="ARBA00022833"/>
    </source>
</evidence>